<dbReference type="GO" id="GO:0032543">
    <property type="term" value="P:mitochondrial translation"/>
    <property type="evidence" value="ECO:0007669"/>
    <property type="project" value="UniProtKB-ARBA"/>
</dbReference>
<evidence type="ECO:0000256" key="4">
    <source>
        <dbReference type="ARBA" id="ARBA00023128"/>
    </source>
</evidence>
<accession>A0A1E3P6M4</accession>
<dbReference type="InterPro" id="IPR045853">
    <property type="entry name" value="Pep_chain_release_fac_I_sf"/>
</dbReference>
<dbReference type="Proteomes" id="UP000094112">
    <property type="component" value="Unassembled WGS sequence"/>
</dbReference>
<dbReference type="RefSeq" id="XP_019040283.1">
    <property type="nucleotide sequence ID" value="XM_019180516.1"/>
</dbReference>
<evidence type="ECO:0000313" key="8">
    <source>
        <dbReference type="Proteomes" id="UP000094112"/>
    </source>
</evidence>
<dbReference type="Gene3D" id="3.30.160.20">
    <property type="match status" value="1"/>
</dbReference>
<sequence>LAIKNNKLPPRPKIVEDEIEEKFLKGGRGPGGQKINKTNSKVQLKHIPTGIVVTCQETRSQDQNRKRAREILAAKVQHALDPENSRQTIVQEWKHNKRASKKKKSRRKYRKLEEEKKKLQEQ</sequence>
<feature type="compositionally biased region" description="Basic and acidic residues" evidence="5">
    <location>
        <begin position="111"/>
        <end position="122"/>
    </location>
</feature>
<proteinExistence type="inferred from homology"/>
<keyword evidence="4" id="KW-0496">Mitochondrion</keyword>
<comment type="similarity">
    <text evidence="2">Belongs to the prokaryotic/mitochondrial release factor family.</text>
</comment>
<comment type="subcellular location">
    <subcellularLocation>
        <location evidence="1">Mitochondrion</location>
    </subcellularLocation>
</comment>
<evidence type="ECO:0000259" key="6">
    <source>
        <dbReference type="Pfam" id="PF00472"/>
    </source>
</evidence>
<organism evidence="7 8">
    <name type="scientific">Wickerhamomyces anomalus (strain ATCC 58044 / CBS 1984 / NCYC 433 / NRRL Y-366-8)</name>
    <name type="common">Yeast</name>
    <name type="synonym">Hansenula anomala</name>
    <dbReference type="NCBI Taxonomy" id="683960"/>
    <lineage>
        <taxon>Eukaryota</taxon>
        <taxon>Fungi</taxon>
        <taxon>Dikarya</taxon>
        <taxon>Ascomycota</taxon>
        <taxon>Saccharomycotina</taxon>
        <taxon>Saccharomycetes</taxon>
        <taxon>Phaffomycetales</taxon>
        <taxon>Wickerhamomycetaceae</taxon>
        <taxon>Wickerhamomyces</taxon>
    </lineage>
</organism>
<evidence type="ECO:0000256" key="1">
    <source>
        <dbReference type="ARBA" id="ARBA00004173"/>
    </source>
</evidence>
<dbReference type="GO" id="GO:0003747">
    <property type="term" value="F:translation release factor activity"/>
    <property type="evidence" value="ECO:0007669"/>
    <property type="project" value="InterPro"/>
</dbReference>
<feature type="non-terminal residue" evidence="7">
    <location>
        <position position="122"/>
    </location>
</feature>
<dbReference type="GeneID" id="30197762"/>
<evidence type="ECO:0000256" key="2">
    <source>
        <dbReference type="ARBA" id="ARBA00010835"/>
    </source>
</evidence>
<keyword evidence="3" id="KW-0809">Transit peptide</keyword>
<dbReference type="Pfam" id="PF00472">
    <property type="entry name" value="RF-1"/>
    <property type="match status" value="1"/>
</dbReference>
<dbReference type="SUPFAM" id="SSF75620">
    <property type="entry name" value="Release factor"/>
    <property type="match status" value="1"/>
</dbReference>
<feature type="compositionally biased region" description="Basic residues" evidence="5">
    <location>
        <begin position="95"/>
        <end position="110"/>
    </location>
</feature>
<dbReference type="GO" id="GO:0005739">
    <property type="term" value="C:mitochondrion"/>
    <property type="evidence" value="ECO:0007669"/>
    <property type="project" value="UniProtKB-SubCell"/>
</dbReference>
<evidence type="ECO:0000256" key="5">
    <source>
        <dbReference type="SAM" id="MobiDB-lite"/>
    </source>
</evidence>
<dbReference type="InterPro" id="IPR052405">
    <property type="entry name" value="Mito_Transl_Release_Factor"/>
</dbReference>
<keyword evidence="8" id="KW-1185">Reference proteome</keyword>
<evidence type="ECO:0000313" key="7">
    <source>
        <dbReference type="EMBL" id="ODQ61076.1"/>
    </source>
</evidence>
<feature type="non-terminal residue" evidence="7">
    <location>
        <position position="1"/>
    </location>
</feature>
<name>A0A1E3P6M4_WICAA</name>
<feature type="domain" description="Prokaryotic-type class I peptide chain release factors" evidence="6">
    <location>
        <begin position="13"/>
        <end position="116"/>
    </location>
</feature>
<dbReference type="PANTHER" id="PTHR46203:SF1">
    <property type="entry name" value="MITOCHONDRIAL TRANSLATION RELEASE FACTOR IN RESCUE"/>
    <property type="match status" value="1"/>
</dbReference>
<dbReference type="PANTHER" id="PTHR46203">
    <property type="entry name" value="PROBABLE PEPTIDE CHAIN RELEASE FACTOR C12ORF65"/>
    <property type="match status" value="1"/>
</dbReference>
<evidence type="ECO:0000256" key="3">
    <source>
        <dbReference type="ARBA" id="ARBA00022946"/>
    </source>
</evidence>
<dbReference type="AlphaFoldDB" id="A0A1E3P6M4"/>
<dbReference type="OrthoDB" id="277888at2759"/>
<dbReference type="EMBL" id="KV454209">
    <property type="protein sequence ID" value="ODQ61076.1"/>
    <property type="molecule type" value="Genomic_DNA"/>
</dbReference>
<gene>
    <name evidence="7" type="ORF">WICANDRAFT_12030</name>
</gene>
<protein>
    <recommendedName>
        <fullName evidence="6">Prokaryotic-type class I peptide chain release factors domain-containing protein</fullName>
    </recommendedName>
</protein>
<dbReference type="FunFam" id="3.30.160.20:FF:000065">
    <property type="entry name" value="Peptidyl-tRNA hydrolase domain protein"/>
    <property type="match status" value="1"/>
</dbReference>
<feature type="region of interest" description="Disordered" evidence="5">
    <location>
        <begin position="82"/>
        <end position="122"/>
    </location>
</feature>
<dbReference type="STRING" id="683960.A0A1E3P6M4"/>
<reference evidence="7 8" key="1">
    <citation type="journal article" date="2016" name="Proc. Natl. Acad. Sci. U.S.A.">
        <title>Comparative genomics of biotechnologically important yeasts.</title>
        <authorList>
            <person name="Riley R."/>
            <person name="Haridas S."/>
            <person name="Wolfe K.H."/>
            <person name="Lopes M.R."/>
            <person name="Hittinger C.T."/>
            <person name="Goeker M."/>
            <person name="Salamov A.A."/>
            <person name="Wisecaver J.H."/>
            <person name="Long T.M."/>
            <person name="Calvey C.H."/>
            <person name="Aerts A.L."/>
            <person name="Barry K.W."/>
            <person name="Choi C."/>
            <person name="Clum A."/>
            <person name="Coughlan A.Y."/>
            <person name="Deshpande S."/>
            <person name="Douglass A.P."/>
            <person name="Hanson S.J."/>
            <person name="Klenk H.-P."/>
            <person name="LaButti K.M."/>
            <person name="Lapidus A."/>
            <person name="Lindquist E.A."/>
            <person name="Lipzen A.M."/>
            <person name="Meier-Kolthoff J.P."/>
            <person name="Ohm R.A."/>
            <person name="Otillar R.P."/>
            <person name="Pangilinan J.L."/>
            <person name="Peng Y."/>
            <person name="Rokas A."/>
            <person name="Rosa C.A."/>
            <person name="Scheuner C."/>
            <person name="Sibirny A.A."/>
            <person name="Slot J.C."/>
            <person name="Stielow J.B."/>
            <person name="Sun H."/>
            <person name="Kurtzman C.P."/>
            <person name="Blackwell M."/>
            <person name="Grigoriev I.V."/>
            <person name="Jeffries T.W."/>
        </authorList>
    </citation>
    <scope>NUCLEOTIDE SEQUENCE [LARGE SCALE GENOMIC DNA]</scope>
    <source>
        <strain evidence="8">ATCC 58044 / CBS 1984 / NCYC 433 / NRRL Y-366-8</strain>
    </source>
</reference>
<dbReference type="InterPro" id="IPR000352">
    <property type="entry name" value="Pep_chain_release_fac_I"/>
</dbReference>